<keyword evidence="3" id="KW-0132">Cell division</keyword>
<feature type="compositionally biased region" description="Basic and acidic residues" evidence="2">
    <location>
        <begin position="294"/>
        <end position="310"/>
    </location>
</feature>
<dbReference type="Proteomes" id="UP000005940">
    <property type="component" value="Chromosome"/>
</dbReference>
<feature type="compositionally biased region" description="Low complexity" evidence="2">
    <location>
        <begin position="208"/>
        <end position="223"/>
    </location>
</feature>
<feature type="region of interest" description="Disordered" evidence="2">
    <location>
        <begin position="189"/>
        <end position="318"/>
    </location>
</feature>
<name>A0A7G3UE49_STRT9</name>
<evidence type="ECO:0000313" key="4">
    <source>
        <dbReference type="Proteomes" id="UP000005940"/>
    </source>
</evidence>
<proteinExistence type="predicted"/>
<dbReference type="EMBL" id="CP029159">
    <property type="protein sequence ID" value="QKM67262.1"/>
    <property type="molecule type" value="Genomic_DNA"/>
</dbReference>
<evidence type="ECO:0000256" key="2">
    <source>
        <dbReference type="SAM" id="MobiDB-lite"/>
    </source>
</evidence>
<dbReference type="CDD" id="cd06503">
    <property type="entry name" value="ATP-synt_Fo_b"/>
    <property type="match status" value="1"/>
</dbReference>
<keyword evidence="3" id="KW-0131">Cell cycle</keyword>
<evidence type="ECO:0000313" key="3">
    <source>
        <dbReference type="EMBL" id="QKM67262.1"/>
    </source>
</evidence>
<feature type="compositionally biased region" description="Low complexity" evidence="2">
    <location>
        <begin position="261"/>
        <end position="278"/>
    </location>
</feature>
<feature type="region of interest" description="Disordered" evidence="2">
    <location>
        <begin position="145"/>
        <end position="164"/>
    </location>
</feature>
<accession>A0A7G3UE49</accession>
<dbReference type="AlphaFoldDB" id="A0A7G3UE49"/>
<feature type="coiled-coil region" evidence="1">
    <location>
        <begin position="48"/>
        <end position="121"/>
    </location>
</feature>
<sequence length="318" mass="33112">MDVQKKLDEITAAVTGARALPMSASCVVNRAELLALLDEARAALPGSIDRARELIGERERTVARAREEARQILRDAHTERGELLSGSRVALDARAEAERILDEARRAAEEIRAEADDYVDAKLANFEVVLTRTIGSVGLGRERLAAGAPDGPQDGGPLPPGGAGAYADATLGAFEEVLTRTLDAVGRGRTTLQGRTAGDAPGERFPLSDPAASAASAAWADPADPAPERATSDAEYLAGLAEPAGPSAGSAVPEPFGPGYGAAPAIPAQQPAPYGAPARPLDTVRVPPPPSYEPAHRPRPEETYKIHETGESYGPGGR</sequence>
<dbReference type="GO" id="GO:0051301">
    <property type="term" value="P:cell division"/>
    <property type="evidence" value="ECO:0007669"/>
    <property type="project" value="UniProtKB-KW"/>
</dbReference>
<organism evidence="3 4">
    <name type="scientific">Streptomyces tsukubensis (strain DSM 42081 / NBRC 108919 / NRRL 18488 / 9993)</name>
    <dbReference type="NCBI Taxonomy" id="1114943"/>
    <lineage>
        <taxon>Bacteria</taxon>
        <taxon>Bacillati</taxon>
        <taxon>Actinomycetota</taxon>
        <taxon>Actinomycetes</taxon>
        <taxon>Kitasatosporales</taxon>
        <taxon>Streptomycetaceae</taxon>
        <taxon>Streptomyces</taxon>
    </lineage>
</organism>
<feature type="compositionally biased region" description="Low complexity" evidence="2">
    <location>
        <begin position="145"/>
        <end position="156"/>
    </location>
</feature>
<protein>
    <submittedName>
        <fullName evidence="3">Cell division initiation protein</fullName>
    </submittedName>
</protein>
<gene>
    <name evidence="3" type="ORF">STSU_008825</name>
</gene>
<keyword evidence="1" id="KW-0175">Coiled coil</keyword>
<keyword evidence="4" id="KW-1185">Reference proteome</keyword>
<dbReference type="RefSeq" id="WP_130585188.1">
    <property type="nucleotide sequence ID" value="NZ_CP029159.1"/>
</dbReference>
<reference evidence="3 4" key="1">
    <citation type="journal article" date="2012" name="J. Bacteriol.">
        <title>Draft genome of Streptomyces tsukubaensis NRRL 18488, the producer of the clinically important immunosuppressant tacrolimus (FK506).</title>
        <authorList>
            <person name="Barreiro C."/>
            <person name="Prieto C."/>
            <person name="Sola-Landa A."/>
            <person name="Solera E."/>
            <person name="Martinez-Castro M."/>
            <person name="Perez-Redondo R."/>
            <person name="Garcia-Estrada C."/>
            <person name="Aparicio J.F."/>
            <person name="Fernandez-Martinez L.T."/>
            <person name="Santos-Aberturas J."/>
            <person name="Salehi-Najafabadi Z."/>
            <person name="Rodriguez-Garcia A."/>
            <person name="Tauch A."/>
            <person name="Martin J.F."/>
        </authorList>
    </citation>
    <scope>NUCLEOTIDE SEQUENCE [LARGE SCALE GENOMIC DNA]</scope>
    <source>
        <strain evidence="4">DSM 42081 / NBRC 108919 / NRRL 18488 / 9993</strain>
    </source>
</reference>
<evidence type="ECO:0000256" key="1">
    <source>
        <dbReference type="SAM" id="Coils"/>
    </source>
</evidence>